<keyword evidence="2" id="KW-1185">Reference proteome</keyword>
<proteinExistence type="predicted"/>
<evidence type="ECO:0000313" key="1">
    <source>
        <dbReference type="EMBL" id="KAG7766422.1"/>
    </source>
</evidence>
<gene>
    <name evidence="1" type="ORF">KL946_001610</name>
</gene>
<feature type="non-terminal residue" evidence="1">
    <location>
        <position position="44"/>
    </location>
</feature>
<dbReference type="EMBL" id="JAHLUN010000004">
    <property type="protein sequence ID" value="KAG7766422.1"/>
    <property type="molecule type" value="Genomic_DNA"/>
</dbReference>
<organism evidence="1 2">
    <name type="scientific">Ogataea haglerorum</name>
    <dbReference type="NCBI Taxonomy" id="1937702"/>
    <lineage>
        <taxon>Eukaryota</taxon>
        <taxon>Fungi</taxon>
        <taxon>Dikarya</taxon>
        <taxon>Ascomycota</taxon>
        <taxon>Saccharomycotina</taxon>
        <taxon>Pichiomycetes</taxon>
        <taxon>Pichiales</taxon>
        <taxon>Pichiaceae</taxon>
        <taxon>Ogataea</taxon>
    </lineage>
</organism>
<name>A0ABQ7RII9_9ASCO</name>
<accession>A0ABQ7RII9</accession>
<dbReference type="Proteomes" id="UP000697297">
    <property type="component" value="Unassembled WGS sequence"/>
</dbReference>
<protein>
    <submittedName>
        <fullName evidence="1">Uncharacterized protein</fullName>
    </submittedName>
</protein>
<reference evidence="1 2" key="1">
    <citation type="journal article" date="2021" name="G3 (Bethesda)">
        <title>Genomic diversity, chromosomal rearrangements, and interspecies hybridization in the ogataea polymorpha species complex.</title>
        <authorList>
            <person name="Hanson S.J."/>
            <person name="Cinneide E.O."/>
            <person name="Salzberg L.I."/>
            <person name="Wolfe K.H."/>
            <person name="McGowan J."/>
            <person name="Fitzpatrick D.A."/>
            <person name="Matlin K."/>
        </authorList>
    </citation>
    <scope>NUCLEOTIDE SEQUENCE [LARGE SCALE GENOMIC DNA]</scope>
    <source>
        <strain evidence="1">81-436-3</strain>
    </source>
</reference>
<evidence type="ECO:0000313" key="2">
    <source>
        <dbReference type="Proteomes" id="UP000697297"/>
    </source>
</evidence>
<comment type="caution">
    <text evidence="1">The sequence shown here is derived from an EMBL/GenBank/DDBJ whole genome shotgun (WGS) entry which is preliminary data.</text>
</comment>
<sequence length="44" mass="5116">MDQKDVYVRPAVHGRCHFRPDEEYARPASVIVKVGLNSLREYGR</sequence>